<evidence type="ECO:0000256" key="1">
    <source>
        <dbReference type="SAM" id="MobiDB-lite"/>
    </source>
</evidence>
<feature type="signal peptide" evidence="2">
    <location>
        <begin position="1"/>
        <end position="22"/>
    </location>
</feature>
<evidence type="ECO:0008006" key="4">
    <source>
        <dbReference type="Google" id="ProtNLM"/>
    </source>
</evidence>
<dbReference type="AlphaFoldDB" id="A0AAU3ICI1"/>
<sequence length="185" mass="20212">MFKRLAKAAVTAVLIAGLGACSNGGDVRDEGANHSTGVGQDSGKAAGERRPDTAASADASVFGLRDEVRHRAALTTRAKRPHMTKKCTTATRRVKHTTSTGSGAKRRTRTWYSTEHSKSCKQVRSGTETYTRVVRREQWCVSLDDVSGDKNKDDVWYQVSRTTYDAAIGTDEHARMDFTPKDTGC</sequence>
<reference evidence="3" key="1">
    <citation type="submission" date="2022-10" db="EMBL/GenBank/DDBJ databases">
        <title>The complete genomes of actinobacterial strains from the NBC collection.</title>
        <authorList>
            <person name="Joergensen T.S."/>
            <person name="Alvarez Arevalo M."/>
            <person name="Sterndorff E.B."/>
            <person name="Faurdal D."/>
            <person name="Vuksanovic O."/>
            <person name="Mourched A.-S."/>
            <person name="Charusanti P."/>
            <person name="Shaw S."/>
            <person name="Blin K."/>
            <person name="Weber T."/>
        </authorList>
    </citation>
    <scope>NUCLEOTIDE SEQUENCE</scope>
    <source>
        <strain evidence="3">NBC_01393</strain>
    </source>
</reference>
<proteinExistence type="predicted"/>
<accession>A0AAU3ICI1</accession>
<gene>
    <name evidence="3" type="ORF">OG699_42855</name>
</gene>
<organism evidence="3">
    <name type="scientific">Streptomyces sp. NBC_01393</name>
    <dbReference type="NCBI Taxonomy" id="2903851"/>
    <lineage>
        <taxon>Bacteria</taxon>
        <taxon>Bacillati</taxon>
        <taxon>Actinomycetota</taxon>
        <taxon>Actinomycetes</taxon>
        <taxon>Kitasatosporales</taxon>
        <taxon>Streptomycetaceae</taxon>
        <taxon>Streptomyces</taxon>
    </lineage>
</organism>
<dbReference type="EMBL" id="CP109546">
    <property type="protein sequence ID" value="WTZ14115.1"/>
    <property type="molecule type" value="Genomic_DNA"/>
</dbReference>
<keyword evidence="2" id="KW-0732">Signal</keyword>
<feature type="region of interest" description="Disordered" evidence="1">
    <location>
        <begin position="31"/>
        <end position="56"/>
    </location>
</feature>
<evidence type="ECO:0000313" key="3">
    <source>
        <dbReference type="EMBL" id="WTZ14115.1"/>
    </source>
</evidence>
<protein>
    <recommendedName>
        <fullName evidence="4">Lipoprotein</fullName>
    </recommendedName>
</protein>
<feature type="chain" id="PRO_5043816405" description="Lipoprotein" evidence="2">
    <location>
        <begin position="23"/>
        <end position="185"/>
    </location>
</feature>
<evidence type="ECO:0000256" key="2">
    <source>
        <dbReference type="SAM" id="SignalP"/>
    </source>
</evidence>
<feature type="compositionally biased region" description="Polar residues" evidence="1">
    <location>
        <begin position="86"/>
        <end position="102"/>
    </location>
</feature>
<feature type="region of interest" description="Disordered" evidence="1">
    <location>
        <begin position="77"/>
        <end position="108"/>
    </location>
</feature>
<name>A0AAU3ICI1_9ACTN</name>
<dbReference type="PROSITE" id="PS51257">
    <property type="entry name" value="PROKAR_LIPOPROTEIN"/>
    <property type="match status" value="1"/>
</dbReference>